<dbReference type="Proteomes" id="UP001152759">
    <property type="component" value="Chromosome 9"/>
</dbReference>
<proteinExistence type="predicted"/>
<evidence type="ECO:0000256" key="1">
    <source>
        <dbReference type="SAM" id="MobiDB-lite"/>
    </source>
</evidence>
<organism evidence="2 3">
    <name type="scientific">Bemisia tabaci</name>
    <name type="common">Sweetpotato whitefly</name>
    <name type="synonym">Aleurodes tabaci</name>
    <dbReference type="NCBI Taxonomy" id="7038"/>
    <lineage>
        <taxon>Eukaryota</taxon>
        <taxon>Metazoa</taxon>
        <taxon>Ecdysozoa</taxon>
        <taxon>Arthropoda</taxon>
        <taxon>Hexapoda</taxon>
        <taxon>Insecta</taxon>
        <taxon>Pterygota</taxon>
        <taxon>Neoptera</taxon>
        <taxon>Paraneoptera</taxon>
        <taxon>Hemiptera</taxon>
        <taxon>Sternorrhyncha</taxon>
        <taxon>Aleyrodoidea</taxon>
        <taxon>Aleyrodidae</taxon>
        <taxon>Aleyrodinae</taxon>
        <taxon>Bemisia</taxon>
    </lineage>
</organism>
<evidence type="ECO:0000313" key="3">
    <source>
        <dbReference type="Proteomes" id="UP001152759"/>
    </source>
</evidence>
<feature type="compositionally biased region" description="Polar residues" evidence="1">
    <location>
        <begin position="120"/>
        <end position="129"/>
    </location>
</feature>
<evidence type="ECO:0000313" key="2">
    <source>
        <dbReference type="EMBL" id="CAH0395512.1"/>
    </source>
</evidence>
<accession>A0A9P0AL34</accession>
<feature type="region of interest" description="Disordered" evidence="1">
    <location>
        <begin position="120"/>
        <end position="189"/>
    </location>
</feature>
<dbReference type="AlphaFoldDB" id="A0A9P0AL34"/>
<feature type="compositionally biased region" description="Low complexity" evidence="1">
    <location>
        <begin position="157"/>
        <end position="167"/>
    </location>
</feature>
<keyword evidence="3" id="KW-1185">Reference proteome</keyword>
<gene>
    <name evidence="2" type="ORF">BEMITA_LOCUS13692</name>
</gene>
<name>A0A9P0AL34_BEMTA</name>
<feature type="compositionally biased region" description="Pro residues" evidence="1">
    <location>
        <begin position="168"/>
        <end position="189"/>
    </location>
</feature>
<feature type="compositionally biased region" description="Pro residues" evidence="1">
    <location>
        <begin position="144"/>
        <end position="156"/>
    </location>
</feature>
<dbReference type="EMBL" id="OU963870">
    <property type="protein sequence ID" value="CAH0395512.1"/>
    <property type="molecule type" value="Genomic_DNA"/>
</dbReference>
<reference evidence="2" key="1">
    <citation type="submission" date="2021-12" db="EMBL/GenBank/DDBJ databases">
        <authorList>
            <person name="King R."/>
        </authorList>
    </citation>
    <scope>NUCLEOTIDE SEQUENCE</scope>
</reference>
<sequence>MKRDDLFSTAYCDPCFRVRLHSLRFYLPISRDSLVHVYPRDDNNLGVIGESKKSEISSKFMRCDIDSCKNLGNGGHPPRKSVPGASKDLDERCRLVDAEKEDFAPDDTDLLVVTNVEQAKQRAGSNQGDIQDYFTDDSVVASSSPPPRVYSSPPPRAYSSPSPRAYSSPPPRAYSSPPSPPYSRTPPSY</sequence>
<protein>
    <submittedName>
        <fullName evidence="2">Uncharacterized protein</fullName>
    </submittedName>
</protein>